<keyword evidence="5" id="KW-1185">Reference proteome</keyword>
<evidence type="ECO:0000313" key="4">
    <source>
        <dbReference type="Proteomes" id="UP000279908"/>
    </source>
</evidence>
<evidence type="ECO:0000313" key="3">
    <source>
        <dbReference type="EMBL" id="RTY38913.1"/>
    </source>
</evidence>
<evidence type="ECO:0000313" key="5">
    <source>
        <dbReference type="Proteomes" id="UP000489351"/>
    </source>
</evidence>
<organism evidence="3 4">
    <name type="scientific">Chlorobium phaeovibrioides</name>
    <dbReference type="NCBI Taxonomy" id="1094"/>
    <lineage>
        <taxon>Bacteria</taxon>
        <taxon>Pseudomonadati</taxon>
        <taxon>Chlorobiota</taxon>
        <taxon>Chlorobiia</taxon>
        <taxon>Chlorobiales</taxon>
        <taxon>Chlorobiaceae</taxon>
        <taxon>Chlorobium/Pelodictyon group</taxon>
        <taxon>Chlorobium</taxon>
    </lineage>
</organism>
<evidence type="ECO:0000313" key="2">
    <source>
        <dbReference type="EMBL" id="MWV54578.1"/>
    </source>
</evidence>
<accession>A0A3S0MQX6</accession>
<dbReference type="EMBL" id="WUBZ01000015">
    <property type="protein sequence ID" value="MWV54578.1"/>
    <property type="molecule type" value="Genomic_DNA"/>
</dbReference>
<dbReference type="AlphaFoldDB" id="A0A3S0MQX6"/>
<dbReference type="RefSeq" id="WP_011890467.1">
    <property type="nucleotide sequence ID" value="NZ_RXYK01000004.1"/>
</dbReference>
<dbReference type="EMBL" id="RXYK01000004">
    <property type="protein sequence ID" value="RTY38913.1"/>
    <property type="molecule type" value="Genomic_DNA"/>
</dbReference>
<protein>
    <submittedName>
        <fullName evidence="3">Uncharacterized protein</fullName>
    </submittedName>
</protein>
<sequence length="80" mass="9046">MTHSRHSSPIVSVAQQHPIPSMTEKKTPAPVPETQMKTSQTQPPMRPPASQDLRFVIKESMRLGLRFLVEVERALKKLNS</sequence>
<gene>
    <name evidence="3" type="ORF">EKD02_04365</name>
    <name evidence="2" type="ORF">GJ685_05800</name>
</gene>
<dbReference type="Proteomes" id="UP000489351">
    <property type="component" value="Unassembled WGS sequence"/>
</dbReference>
<comment type="caution">
    <text evidence="3">The sequence shown here is derived from an EMBL/GenBank/DDBJ whole genome shotgun (WGS) entry which is preliminary data.</text>
</comment>
<dbReference type="Proteomes" id="UP000279908">
    <property type="component" value="Unassembled WGS sequence"/>
</dbReference>
<reference evidence="2 5" key="2">
    <citation type="submission" date="2019-11" db="EMBL/GenBank/DDBJ databases">
        <title>Green- and brown-colored morphotypes of Chlorobia in the stratified aquatic ecosystems of Kandalaksha Gulf (White Sea): A model for study of the accessory genome evolution.</title>
        <authorList>
            <person name="Grouzdev D.S."/>
        </authorList>
    </citation>
    <scope>NUCLEOTIDE SEQUENCE [LARGE SCALE GENOMIC DNA]</scope>
    <source>
        <strain evidence="2 5">ZM</strain>
    </source>
</reference>
<proteinExistence type="predicted"/>
<reference evidence="3 4" key="1">
    <citation type="submission" date="2018-12" db="EMBL/GenBank/DDBJ databases">
        <authorList>
            <person name="Lunina O.N."/>
            <person name="Grouzdev D.S."/>
            <person name="Gorlenko V.M."/>
            <person name="Savvichev A.S."/>
        </authorList>
    </citation>
    <scope>NUCLEOTIDE SEQUENCE [LARGE SCALE GENOMIC DNA]</scope>
    <source>
        <strain evidence="3 4">BrKhr-17</strain>
    </source>
</reference>
<name>A0A3S0MQX6_CHLPH</name>
<feature type="region of interest" description="Disordered" evidence="1">
    <location>
        <begin position="1"/>
        <end position="49"/>
    </location>
</feature>
<evidence type="ECO:0000256" key="1">
    <source>
        <dbReference type="SAM" id="MobiDB-lite"/>
    </source>
</evidence>